<dbReference type="Pfam" id="PF00085">
    <property type="entry name" value="Thioredoxin"/>
    <property type="match status" value="1"/>
</dbReference>
<comment type="caution">
    <text evidence="5">The sequence shown here is derived from an EMBL/GenBank/DDBJ whole genome shotgun (WGS) entry which is preliminary data.</text>
</comment>
<accession>A0AAD3HLC7</accession>
<feature type="domain" description="Thioredoxin" evidence="4">
    <location>
        <begin position="9"/>
        <end position="137"/>
    </location>
</feature>
<dbReference type="PROSITE" id="PS00194">
    <property type="entry name" value="THIOREDOXIN_1"/>
    <property type="match status" value="1"/>
</dbReference>
<feature type="chain" id="PRO_5041907501" description="Thioredoxin domain-containing protein" evidence="3">
    <location>
        <begin position="25"/>
        <end position="144"/>
    </location>
</feature>
<feature type="signal peptide" evidence="3">
    <location>
        <begin position="1"/>
        <end position="24"/>
    </location>
</feature>
<dbReference type="Gene3D" id="3.40.30.10">
    <property type="entry name" value="Glutaredoxin"/>
    <property type="match status" value="1"/>
</dbReference>
<proteinExistence type="inferred from homology"/>
<feature type="non-terminal residue" evidence="5">
    <location>
        <position position="1"/>
    </location>
</feature>
<dbReference type="GO" id="GO:0006457">
    <property type="term" value="P:protein folding"/>
    <property type="evidence" value="ECO:0007669"/>
    <property type="project" value="TreeGrafter"/>
</dbReference>
<evidence type="ECO:0000256" key="2">
    <source>
        <dbReference type="ARBA" id="ARBA00022729"/>
    </source>
</evidence>
<dbReference type="GO" id="GO:0003756">
    <property type="term" value="F:protein disulfide isomerase activity"/>
    <property type="evidence" value="ECO:0007669"/>
    <property type="project" value="TreeGrafter"/>
</dbReference>
<dbReference type="InterPro" id="IPR036249">
    <property type="entry name" value="Thioredoxin-like_sf"/>
</dbReference>
<evidence type="ECO:0000313" key="6">
    <source>
        <dbReference type="Proteomes" id="UP001054857"/>
    </source>
</evidence>
<evidence type="ECO:0000259" key="4">
    <source>
        <dbReference type="PROSITE" id="PS51352"/>
    </source>
</evidence>
<dbReference type="PANTHER" id="PTHR45672">
    <property type="entry name" value="PROTEIN DISULFIDE-ISOMERASE C17H9.14C-RELATED"/>
    <property type="match status" value="1"/>
</dbReference>
<dbReference type="SUPFAM" id="SSF52833">
    <property type="entry name" value="Thioredoxin-like"/>
    <property type="match status" value="1"/>
</dbReference>
<gene>
    <name evidence="5" type="ORF">Agub_g6287</name>
</gene>
<evidence type="ECO:0000256" key="1">
    <source>
        <dbReference type="ARBA" id="ARBA00006347"/>
    </source>
</evidence>
<reference evidence="5 6" key="1">
    <citation type="journal article" date="2021" name="Sci. Rep.">
        <title>Genome sequencing of the multicellular alga Astrephomene provides insights into convergent evolution of germ-soma differentiation.</title>
        <authorList>
            <person name="Yamashita S."/>
            <person name="Yamamoto K."/>
            <person name="Matsuzaki R."/>
            <person name="Suzuki S."/>
            <person name="Yamaguchi H."/>
            <person name="Hirooka S."/>
            <person name="Minakuchi Y."/>
            <person name="Miyagishima S."/>
            <person name="Kawachi M."/>
            <person name="Toyoda A."/>
            <person name="Nozaki H."/>
        </authorList>
    </citation>
    <scope>NUCLEOTIDE SEQUENCE [LARGE SCALE GENOMIC DNA]</scope>
    <source>
        <strain evidence="5 6">NIES-4017</strain>
    </source>
</reference>
<keyword evidence="2 3" id="KW-0732">Signal</keyword>
<dbReference type="PROSITE" id="PS51352">
    <property type="entry name" value="THIOREDOXIN_2"/>
    <property type="match status" value="1"/>
</dbReference>
<evidence type="ECO:0000313" key="5">
    <source>
        <dbReference type="EMBL" id="GFR44977.1"/>
    </source>
</evidence>
<dbReference type="Proteomes" id="UP001054857">
    <property type="component" value="Unassembled WGS sequence"/>
</dbReference>
<keyword evidence="6" id="KW-1185">Reference proteome</keyword>
<dbReference type="InterPro" id="IPR013766">
    <property type="entry name" value="Thioredoxin_domain"/>
</dbReference>
<dbReference type="InterPro" id="IPR051063">
    <property type="entry name" value="PDI"/>
</dbReference>
<organism evidence="5 6">
    <name type="scientific">Astrephomene gubernaculifera</name>
    <dbReference type="NCBI Taxonomy" id="47775"/>
    <lineage>
        <taxon>Eukaryota</taxon>
        <taxon>Viridiplantae</taxon>
        <taxon>Chlorophyta</taxon>
        <taxon>core chlorophytes</taxon>
        <taxon>Chlorophyceae</taxon>
        <taxon>CS clade</taxon>
        <taxon>Chlamydomonadales</taxon>
        <taxon>Astrephomenaceae</taxon>
        <taxon>Astrephomene</taxon>
    </lineage>
</organism>
<dbReference type="PANTHER" id="PTHR45672:SF3">
    <property type="entry name" value="THIOREDOXIN DOMAIN-CONTAINING PROTEIN 5"/>
    <property type="match status" value="1"/>
</dbReference>
<protein>
    <recommendedName>
        <fullName evidence="4">Thioredoxin domain-containing protein</fullName>
    </recommendedName>
</protein>
<evidence type="ECO:0000256" key="3">
    <source>
        <dbReference type="SAM" id="SignalP"/>
    </source>
</evidence>
<dbReference type="GO" id="GO:0005783">
    <property type="term" value="C:endoplasmic reticulum"/>
    <property type="evidence" value="ECO:0007669"/>
    <property type="project" value="TreeGrafter"/>
</dbReference>
<dbReference type="InterPro" id="IPR017937">
    <property type="entry name" value="Thioredoxin_CS"/>
</dbReference>
<dbReference type="EMBL" id="BMAR01000009">
    <property type="protein sequence ID" value="GFR44977.1"/>
    <property type="molecule type" value="Genomic_DNA"/>
</dbReference>
<name>A0AAD3HLC7_9CHLO</name>
<dbReference type="AlphaFoldDB" id="A0AAD3HLC7"/>
<comment type="similarity">
    <text evidence="1">Belongs to the protein disulfide isomerase family.</text>
</comment>
<sequence>PNGKMARVAFVAAVASVFVAAALASEFTSPNVVHLTSKDYEEKTGDGKVYFIKYYAPWCGHCKRLAGTWKELGDEFKGSSSIAIAHVDCTTDRDICQSAQIKGYPTLKLVYKGEELKAYRGPRDKDSLKAFVEEAAREVTTEAA</sequence>